<sequence length="133" mass="15223">MVQRNNSTKIDLMLLNYVKDCFLDSIGSNVTIDWNASFKLINNEVTTSKNVTNGEDAGVKCLSVRVVQHIWMCSKNDANDTEYKMFEDSVNEVLKSTLESPVMQNENILREATRGLINEKWWRTCKLKIKGTT</sequence>
<name>A0A2N0PDB9_9GLOM</name>
<gene>
    <name evidence="1" type="ORF">RhiirA5_421726</name>
</gene>
<protein>
    <submittedName>
        <fullName evidence="1">Uncharacterized protein</fullName>
    </submittedName>
</protein>
<reference evidence="1 2" key="1">
    <citation type="submission" date="2016-04" db="EMBL/GenBank/DDBJ databases">
        <title>Genome analyses suggest a sexual origin of heterokaryosis in a supposedly ancient asexual fungus.</title>
        <authorList>
            <person name="Ropars J."/>
            <person name="Sedzielewska K."/>
            <person name="Noel J."/>
            <person name="Charron P."/>
            <person name="Farinelli L."/>
            <person name="Marton T."/>
            <person name="Kruger M."/>
            <person name="Pelin A."/>
            <person name="Brachmann A."/>
            <person name="Corradi N."/>
        </authorList>
    </citation>
    <scope>NUCLEOTIDE SEQUENCE [LARGE SCALE GENOMIC DNA]</scope>
    <source>
        <strain evidence="1 2">A5</strain>
    </source>
</reference>
<accession>A0A2N0PDB9</accession>
<dbReference type="Proteomes" id="UP000232722">
    <property type="component" value="Unassembled WGS sequence"/>
</dbReference>
<dbReference type="AlphaFoldDB" id="A0A2N0PDB9"/>
<organism evidence="1 2">
    <name type="scientific">Rhizophagus irregularis</name>
    <dbReference type="NCBI Taxonomy" id="588596"/>
    <lineage>
        <taxon>Eukaryota</taxon>
        <taxon>Fungi</taxon>
        <taxon>Fungi incertae sedis</taxon>
        <taxon>Mucoromycota</taxon>
        <taxon>Glomeromycotina</taxon>
        <taxon>Glomeromycetes</taxon>
        <taxon>Glomerales</taxon>
        <taxon>Glomeraceae</taxon>
        <taxon>Rhizophagus</taxon>
    </lineage>
</organism>
<proteinExistence type="predicted"/>
<reference evidence="1 2" key="2">
    <citation type="submission" date="2017-09" db="EMBL/GenBank/DDBJ databases">
        <title>Extensive intraspecific genome diversity in a model arbuscular mycorrhizal fungus.</title>
        <authorList>
            <person name="Chen E.C."/>
            <person name="Morin E."/>
            <person name="Beaudet D."/>
            <person name="Noel J."/>
            <person name="Ndikumana S."/>
            <person name="Charron P."/>
            <person name="St-Onge C."/>
            <person name="Giorgi J."/>
            <person name="Grigoriev I.V."/>
            <person name="Roux C."/>
            <person name="Martin F.M."/>
            <person name="Corradi N."/>
        </authorList>
    </citation>
    <scope>NUCLEOTIDE SEQUENCE [LARGE SCALE GENOMIC DNA]</scope>
    <source>
        <strain evidence="1 2">A5</strain>
    </source>
</reference>
<dbReference type="EMBL" id="LLXJ01000952">
    <property type="protein sequence ID" value="PKC04826.1"/>
    <property type="molecule type" value="Genomic_DNA"/>
</dbReference>
<comment type="caution">
    <text evidence="1">The sequence shown here is derived from an EMBL/GenBank/DDBJ whole genome shotgun (WGS) entry which is preliminary data.</text>
</comment>
<evidence type="ECO:0000313" key="1">
    <source>
        <dbReference type="EMBL" id="PKC04826.1"/>
    </source>
</evidence>
<evidence type="ECO:0000313" key="2">
    <source>
        <dbReference type="Proteomes" id="UP000232722"/>
    </source>
</evidence>